<dbReference type="PANTHER" id="PTHR37314:SF4">
    <property type="entry name" value="UPF0700 TRANSMEMBRANE PROTEIN YOAK"/>
    <property type="match status" value="1"/>
</dbReference>
<dbReference type="AlphaFoldDB" id="A0A3G9G5I2"/>
<evidence type="ECO:0000313" key="3">
    <source>
        <dbReference type="Proteomes" id="UP000278756"/>
    </source>
</evidence>
<feature type="transmembrane region" description="Helical" evidence="1">
    <location>
        <begin position="216"/>
        <end position="235"/>
    </location>
</feature>
<feature type="transmembrane region" description="Helical" evidence="1">
    <location>
        <begin position="99"/>
        <end position="121"/>
    </location>
</feature>
<keyword evidence="1" id="KW-1133">Transmembrane helix</keyword>
<keyword evidence="1" id="KW-0472">Membrane</keyword>
<evidence type="ECO:0000313" key="2">
    <source>
        <dbReference type="EMBL" id="BBF79488.1"/>
    </source>
</evidence>
<feature type="transmembrane region" description="Helical" evidence="1">
    <location>
        <begin position="192"/>
        <end position="210"/>
    </location>
</feature>
<dbReference type="OrthoDB" id="270162at2"/>
<feature type="transmembrane region" description="Helical" evidence="1">
    <location>
        <begin position="63"/>
        <end position="87"/>
    </location>
</feature>
<protein>
    <submittedName>
        <fullName evidence="2">Probable transmembrane protein</fullName>
    </submittedName>
</protein>
<dbReference type="PANTHER" id="PTHR37314">
    <property type="entry name" value="SLR0142 PROTEIN"/>
    <property type="match status" value="1"/>
</dbReference>
<reference evidence="3" key="1">
    <citation type="journal article" date="2017" name="Biotechnol. Biofuels">
        <title>Evaluation of environmental bacterial communities as a factor affecting the growth of duckweed Lemna minor.</title>
        <authorList>
            <person name="Ishizawa H."/>
            <person name="Kuroda M."/>
            <person name="Morikawa M."/>
            <person name="Ike M."/>
        </authorList>
    </citation>
    <scope>NUCLEOTIDE SEQUENCE [LARGE SCALE GENOMIC DNA]</scope>
    <source>
        <strain evidence="3">M6</strain>
    </source>
</reference>
<keyword evidence="1 2" id="KW-0812">Transmembrane</keyword>
<feature type="transmembrane region" description="Helical" evidence="1">
    <location>
        <begin position="127"/>
        <end position="145"/>
    </location>
</feature>
<accession>A0A3G9G5I2</accession>
<dbReference type="EMBL" id="AP018827">
    <property type="protein sequence ID" value="BBF79488.1"/>
    <property type="molecule type" value="Genomic_DNA"/>
</dbReference>
<reference evidence="3" key="2">
    <citation type="journal article" date="2017" name="Plant Physiol. Biochem.">
        <title>Differential oxidative and antioxidative response of duckweed Lemna minor toward plant growth promoting/inhibiting bacteria.</title>
        <authorList>
            <person name="Ishizawa H."/>
            <person name="Kuroda M."/>
            <person name="Morikawa M."/>
            <person name="Ike M."/>
        </authorList>
    </citation>
    <scope>NUCLEOTIDE SEQUENCE [LARGE SCALE GENOMIC DNA]</scope>
    <source>
        <strain evidence="3">M6</strain>
    </source>
</reference>
<dbReference type="InterPro" id="IPR010699">
    <property type="entry name" value="DUF1275"/>
</dbReference>
<organism evidence="2 3">
    <name type="scientific">Asticcacaulis excentricus</name>
    <dbReference type="NCBI Taxonomy" id="78587"/>
    <lineage>
        <taxon>Bacteria</taxon>
        <taxon>Pseudomonadati</taxon>
        <taxon>Pseudomonadota</taxon>
        <taxon>Alphaproteobacteria</taxon>
        <taxon>Caulobacterales</taxon>
        <taxon>Caulobacteraceae</taxon>
        <taxon>Asticcacaulis</taxon>
    </lineage>
</organism>
<evidence type="ECO:0000256" key="1">
    <source>
        <dbReference type="SAM" id="Phobius"/>
    </source>
</evidence>
<dbReference type="Proteomes" id="UP000278756">
    <property type="component" value="Chromosome 1"/>
</dbReference>
<sequence length="255" mass="27153">MRRALRQISGKRRSETGDARLGVTLAFVAGAVNAGGFLAVGVYTSHMSGMVASFADDMVLGKFGPAVLALTYVLCFFLGAVTSSLLVNWARLKRLHSEFALTLGLEAVLLLLFGLLAAGLIGDIDLSLPLTIGLLCYLMGLQNSLMTKLSHAEIRTTHMTGIITDLGIEAGRFLFGRATHAEARFHPKKARLLVSLLGAFAAGGLTGAFGFSHMGFVTVLPLSLGLGLIALVPMLDDLSRQKRRRDLKDPAQTAN</sequence>
<dbReference type="Pfam" id="PF06912">
    <property type="entry name" value="DUF1275"/>
    <property type="match status" value="1"/>
</dbReference>
<proteinExistence type="predicted"/>
<feature type="transmembrane region" description="Helical" evidence="1">
    <location>
        <begin position="21"/>
        <end position="43"/>
    </location>
</feature>
<name>A0A3G9G5I2_9CAUL</name>
<gene>
    <name evidence="2" type="ORF">EM6_0054</name>
</gene>
<dbReference type="RefSeq" id="WP_126419489.1">
    <property type="nucleotide sequence ID" value="NZ_AP018827.1"/>
</dbReference>